<dbReference type="PANTHER" id="PTHR11562">
    <property type="entry name" value="CATION EFFLUX PROTEIN/ ZINC TRANSPORTER"/>
    <property type="match status" value="1"/>
</dbReference>
<dbReference type="Gene3D" id="1.20.1510.10">
    <property type="entry name" value="Cation efflux protein transmembrane domain"/>
    <property type="match status" value="1"/>
</dbReference>
<reference evidence="12 13" key="1">
    <citation type="submission" date="2024-08" db="EMBL/GenBank/DDBJ databases">
        <authorList>
            <person name="Cucini C."/>
            <person name="Frati F."/>
        </authorList>
    </citation>
    <scope>NUCLEOTIDE SEQUENCE [LARGE SCALE GENOMIC DNA]</scope>
</reference>
<comment type="similarity">
    <text evidence="2">Belongs to the cation diffusion facilitator (CDF) transporter (TC 2.A.4) family. SLC30A subfamily.</text>
</comment>
<keyword evidence="6 9" id="KW-1133">Transmembrane helix</keyword>
<protein>
    <submittedName>
        <fullName evidence="12">Uncharacterized protein</fullName>
    </submittedName>
</protein>
<evidence type="ECO:0000256" key="4">
    <source>
        <dbReference type="ARBA" id="ARBA00022692"/>
    </source>
</evidence>
<dbReference type="SUPFAM" id="SSF160240">
    <property type="entry name" value="Cation efflux protein cytoplasmic domain-like"/>
    <property type="match status" value="1"/>
</dbReference>
<feature type="transmembrane region" description="Helical" evidence="9">
    <location>
        <begin position="435"/>
        <end position="458"/>
    </location>
</feature>
<feature type="transmembrane region" description="Helical" evidence="9">
    <location>
        <begin position="470"/>
        <end position="490"/>
    </location>
</feature>
<dbReference type="Pfam" id="PF16916">
    <property type="entry name" value="ZT_dimer"/>
    <property type="match status" value="1"/>
</dbReference>
<dbReference type="InterPro" id="IPR002524">
    <property type="entry name" value="Cation_efflux"/>
</dbReference>
<keyword evidence="4 9" id="KW-0812">Transmembrane</keyword>
<evidence type="ECO:0000313" key="13">
    <source>
        <dbReference type="Proteomes" id="UP001642540"/>
    </source>
</evidence>
<dbReference type="SUPFAM" id="SSF161111">
    <property type="entry name" value="Cation efflux protein transmembrane domain-like"/>
    <property type="match status" value="1"/>
</dbReference>
<evidence type="ECO:0000256" key="9">
    <source>
        <dbReference type="SAM" id="Phobius"/>
    </source>
</evidence>
<dbReference type="InterPro" id="IPR050681">
    <property type="entry name" value="CDF/SLC30A"/>
</dbReference>
<dbReference type="InterPro" id="IPR036837">
    <property type="entry name" value="Cation_efflux_CTD_sf"/>
</dbReference>
<evidence type="ECO:0000256" key="1">
    <source>
        <dbReference type="ARBA" id="ARBA00004141"/>
    </source>
</evidence>
<evidence type="ECO:0000259" key="10">
    <source>
        <dbReference type="Pfam" id="PF01545"/>
    </source>
</evidence>
<sequence length="682" mass="77793">MVIFITVCVRQCVVHGAEDNYGDVSKLSTPENFSAHSFPFNIFPILDSISHEAERDTEIVKNTMENAWEQIEVKGREGYQWTQNKTEEELFNLSAPLLVEEFAANQTIHDVEDKAWEGYQWTQNKTEEEVLTLSAPLLVEEFEANQTIHDVEENVISTGEQFRDWSISTWNIIIIKGVHGSDPRWTKLGMRFSQGRFVIEGWGLHRRDPRVIYECVCFEKVNIEVIQRVERSNSIWTKPGMRLSQRRFVLEGRGLHSRVPRVIYECVCFEKVNNEVIKRVQECDPRWTKLGMRFSQGRFVIEGWGLHRRDPRVIYECVCFENVNIEVIKRVQECDPRWTKLGMRLSQRRFVLEGRGLHSRVPRVIYECRDGDCTGVIRGSFMSAYVSKKSTLKSFSEWKDPTPFGPNLECDYLKDDLSYRDGDCTEVFLGSFMKIIGAVASMVISWTVSAILICLSISRFLLAEPQIDVLIMMTTSGIGFVENIILGMILHQDIRRPWNIDPKREARLVDSTGTSLATMCVSNITIRAAMRHVFQGALHSLGVFTAAVVVSVKPEWVAADLICTILFSVASICSSIGLTKRILNVLMEGVPDGIDYEKVRGALLKMQGVLAIHNLRMWSLSMANTAVSVHLVIGPGNNVNNSVLREALKELKCRFGFFEATVQIEEFKPSMDACKMCHEFDE</sequence>
<organism evidence="12 13">
    <name type="scientific">Orchesella dallaii</name>
    <dbReference type="NCBI Taxonomy" id="48710"/>
    <lineage>
        <taxon>Eukaryota</taxon>
        <taxon>Metazoa</taxon>
        <taxon>Ecdysozoa</taxon>
        <taxon>Arthropoda</taxon>
        <taxon>Hexapoda</taxon>
        <taxon>Collembola</taxon>
        <taxon>Entomobryomorpha</taxon>
        <taxon>Entomobryoidea</taxon>
        <taxon>Orchesellidae</taxon>
        <taxon>Orchesellinae</taxon>
        <taxon>Orchesella</taxon>
    </lineage>
</organism>
<evidence type="ECO:0000256" key="5">
    <source>
        <dbReference type="ARBA" id="ARBA00022906"/>
    </source>
</evidence>
<gene>
    <name evidence="12" type="ORF">ODALV1_LOCUS3738</name>
</gene>
<keyword evidence="8 9" id="KW-0472">Membrane</keyword>
<evidence type="ECO:0000256" key="7">
    <source>
        <dbReference type="ARBA" id="ARBA00023065"/>
    </source>
</evidence>
<name>A0ABP1PTV1_9HEXA</name>
<keyword evidence="5" id="KW-0864">Zinc transport</keyword>
<evidence type="ECO:0000313" key="12">
    <source>
        <dbReference type="EMBL" id="CAL8077219.1"/>
    </source>
</evidence>
<keyword evidence="5" id="KW-0862">Zinc</keyword>
<proteinExistence type="inferred from homology"/>
<dbReference type="NCBIfam" id="TIGR01297">
    <property type="entry name" value="CDF"/>
    <property type="match status" value="1"/>
</dbReference>
<accession>A0ABP1PTV1</accession>
<dbReference type="Pfam" id="PF01545">
    <property type="entry name" value="Cation_efflux"/>
    <property type="match status" value="1"/>
</dbReference>
<feature type="domain" description="Cation efflux protein cytoplasmic" evidence="11">
    <location>
        <begin position="591"/>
        <end position="666"/>
    </location>
</feature>
<keyword evidence="13" id="KW-1185">Reference proteome</keyword>
<evidence type="ECO:0000259" key="11">
    <source>
        <dbReference type="Pfam" id="PF16916"/>
    </source>
</evidence>
<evidence type="ECO:0000256" key="8">
    <source>
        <dbReference type="ARBA" id="ARBA00023136"/>
    </source>
</evidence>
<dbReference type="Proteomes" id="UP001642540">
    <property type="component" value="Unassembled WGS sequence"/>
</dbReference>
<dbReference type="InterPro" id="IPR027470">
    <property type="entry name" value="Cation_efflux_CTD"/>
</dbReference>
<dbReference type="PANTHER" id="PTHR11562:SF17">
    <property type="entry name" value="RE54080P-RELATED"/>
    <property type="match status" value="1"/>
</dbReference>
<dbReference type="InterPro" id="IPR027469">
    <property type="entry name" value="Cation_efflux_TMD_sf"/>
</dbReference>
<evidence type="ECO:0000256" key="3">
    <source>
        <dbReference type="ARBA" id="ARBA00022448"/>
    </source>
</evidence>
<comment type="subcellular location">
    <subcellularLocation>
        <location evidence="1">Membrane</location>
        <topology evidence="1">Multi-pass membrane protein</topology>
    </subcellularLocation>
</comment>
<dbReference type="EMBL" id="CAXLJM020000012">
    <property type="protein sequence ID" value="CAL8077219.1"/>
    <property type="molecule type" value="Genomic_DNA"/>
</dbReference>
<keyword evidence="7" id="KW-0406">Ion transport</keyword>
<evidence type="ECO:0000256" key="6">
    <source>
        <dbReference type="ARBA" id="ARBA00022989"/>
    </source>
</evidence>
<dbReference type="InterPro" id="IPR058533">
    <property type="entry name" value="Cation_efflux_TM"/>
</dbReference>
<keyword evidence="3" id="KW-0813">Transport</keyword>
<feature type="transmembrane region" description="Helical" evidence="9">
    <location>
        <begin position="556"/>
        <end position="578"/>
    </location>
</feature>
<feature type="domain" description="Cation efflux protein transmembrane" evidence="10">
    <location>
        <begin position="433"/>
        <end position="587"/>
    </location>
</feature>
<evidence type="ECO:0000256" key="2">
    <source>
        <dbReference type="ARBA" id="ARBA00008873"/>
    </source>
</evidence>
<comment type="caution">
    <text evidence="12">The sequence shown here is derived from an EMBL/GenBank/DDBJ whole genome shotgun (WGS) entry which is preliminary data.</text>
</comment>